<dbReference type="InterPro" id="IPR000524">
    <property type="entry name" value="Tscrpt_reg_HTH_GntR"/>
</dbReference>
<dbReference type="Pfam" id="PF07702">
    <property type="entry name" value="UTRA"/>
    <property type="match status" value="1"/>
</dbReference>
<reference evidence="5 6" key="1">
    <citation type="submission" date="2019-03" db="EMBL/GenBank/DDBJ databases">
        <title>Genomic Encyclopedia of Type Strains, Phase IV (KMG-IV): sequencing the most valuable type-strain genomes for metagenomic binning, comparative biology and taxonomic classification.</title>
        <authorList>
            <person name="Goeker M."/>
        </authorList>
    </citation>
    <scope>NUCLEOTIDE SEQUENCE [LARGE SCALE GENOMIC DNA]</scope>
    <source>
        <strain evidence="5 6">DSM 24591</strain>
    </source>
</reference>
<dbReference type="SUPFAM" id="SSF46785">
    <property type="entry name" value="Winged helix' DNA-binding domain"/>
    <property type="match status" value="1"/>
</dbReference>
<organism evidence="5 6">
    <name type="scientific">Paralcaligenes ureilyticus</name>
    <dbReference type="NCBI Taxonomy" id="627131"/>
    <lineage>
        <taxon>Bacteria</taxon>
        <taxon>Pseudomonadati</taxon>
        <taxon>Pseudomonadota</taxon>
        <taxon>Betaproteobacteria</taxon>
        <taxon>Burkholderiales</taxon>
        <taxon>Alcaligenaceae</taxon>
        <taxon>Paralcaligenes</taxon>
    </lineage>
</organism>
<proteinExistence type="predicted"/>
<dbReference type="SUPFAM" id="SSF64288">
    <property type="entry name" value="Chorismate lyase-like"/>
    <property type="match status" value="1"/>
</dbReference>
<gene>
    <name evidence="5" type="ORF">EDC26_12211</name>
</gene>
<protein>
    <submittedName>
        <fullName evidence="5">GntR family transcriptional regulator</fullName>
    </submittedName>
</protein>
<dbReference type="EMBL" id="SMAJ01000022">
    <property type="protein sequence ID" value="TCT01752.1"/>
    <property type="molecule type" value="Genomic_DNA"/>
</dbReference>
<dbReference type="Gene3D" id="1.10.10.10">
    <property type="entry name" value="Winged helix-like DNA-binding domain superfamily/Winged helix DNA-binding domain"/>
    <property type="match status" value="1"/>
</dbReference>
<dbReference type="InterPro" id="IPR011663">
    <property type="entry name" value="UTRA"/>
</dbReference>
<dbReference type="CDD" id="cd07377">
    <property type="entry name" value="WHTH_GntR"/>
    <property type="match status" value="1"/>
</dbReference>
<dbReference type="InterPro" id="IPR036390">
    <property type="entry name" value="WH_DNA-bd_sf"/>
</dbReference>
<sequence length="256" mass="29074">MVDNIHSVLKKQSRLPLSLKVKYVLRTRLERGEWTVGTRIPTLLELVAEYGVSRATVRAALDELEQEGLIERTRGKGTFVIGDASKEHWLMLPTDWRSLVEHIEHLKVRFTVLGSGYGSLAAEISTQTPAPTYWWTTRVNWADDIPYSFNTVYVIKRLLDLKKTHFESEPILPVINRYFKDELHSASQVLTIRAADGVVAKELHIEIGTAVAQALRVARNAQQEIVYAARVLYPAKYLSIETQFHPREESGRNPAA</sequence>
<dbReference type="SMART" id="SM00345">
    <property type="entry name" value="HTH_GNTR"/>
    <property type="match status" value="1"/>
</dbReference>
<dbReference type="GO" id="GO:0003700">
    <property type="term" value="F:DNA-binding transcription factor activity"/>
    <property type="evidence" value="ECO:0007669"/>
    <property type="project" value="InterPro"/>
</dbReference>
<dbReference type="Proteomes" id="UP000295525">
    <property type="component" value="Unassembled WGS sequence"/>
</dbReference>
<dbReference type="SMART" id="SM00866">
    <property type="entry name" value="UTRA"/>
    <property type="match status" value="1"/>
</dbReference>
<accession>A0A4R3LN45</accession>
<dbReference type="PROSITE" id="PS50949">
    <property type="entry name" value="HTH_GNTR"/>
    <property type="match status" value="1"/>
</dbReference>
<dbReference type="OrthoDB" id="8582866at2"/>
<dbReference type="RefSeq" id="WP_132585628.1">
    <property type="nucleotide sequence ID" value="NZ_SMAJ01000022.1"/>
</dbReference>
<evidence type="ECO:0000313" key="5">
    <source>
        <dbReference type="EMBL" id="TCT01752.1"/>
    </source>
</evidence>
<comment type="caution">
    <text evidence="5">The sequence shown here is derived from an EMBL/GenBank/DDBJ whole genome shotgun (WGS) entry which is preliminary data.</text>
</comment>
<evidence type="ECO:0000256" key="1">
    <source>
        <dbReference type="ARBA" id="ARBA00023015"/>
    </source>
</evidence>
<dbReference type="PANTHER" id="PTHR44846:SF1">
    <property type="entry name" value="MANNOSYL-D-GLYCERATE TRANSPORT_METABOLISM SYSTEM REPRESSOR MNGR-RELATED"/>
    <property type="match status" value="1"/>
</dbReference>
<dbReference type="InterPro" id="IPR028978">
    <property type="entry name" value="Chorismate_lyase_/UTRA_dom_sf"/>
</dbReference>
<evidence type="ECO:0000313" key="6">
    <source>
        <dbReference type="Proteomes" id="UP000295525"/>
    </source>
</evidence>
<dbReference type="PANTHER" id="PTHR44846">
    <property type="entry name" value="MANNOSYL-D-GLYCERATE TRANSPORT/METABOLISM SYSTEM REPRESSOR MNGR-RELATED"/>
    <property type="match status" value="1"/>
</dbReference>
<keyword evidence="6" id="KW-1185">Reference proteome</keyword>
<evidence type="ECO:0000259" key="4">
    <source>
        <dbReference type="PROSITE" id="PS50949"/>
    </source>
</evidence>
<dbReference type="InterPro" id="IPR036388">
    <property type="entry name" value="WH-like_DNA-bd_sf"/>
</dbReference>
<dbReference type="InterPro" id="IPR050679">
    <property type="entry name" value="Bact_HTH_transcr_reg"/>
</dbReference>
<keyword evidence="3" id="KW-0804">Transcription</keyword>
<evidence type="ECO:0000256" key="3">
    <source>
        <dbReference type="ARBA" id="ARBA00023163"/>
    </source>
</evidence>
<dbReference type="GO" id="GO:0003677">
    <property type="term" value="F:DNA binding"/>
    <property type="evidence" value="ECO:0007669"/>
    <property type="project" value="UniProtKB-KW"/>
</dbReference>
<dbReference type="PRINTS" id="PR00035">
    <property type="entry name" value="HTHGNTR"/>
</dbReference>
<keyword evidence="2" id="KW-0238">DNA-binding</keyword>
<dbReference type="GO" id="GO:0045892">
    <property type="term" value="P:negative regulation of DNA-templated transcription"/>
    <property type="evidence" value="ECO:0007669"/>
    <property type="project" value="TreeGrafter"/>
</dbReference>
<dbReference type="Gene3D" id="3.40.1410.10">
    <property type="entry name" value="Chorismate lyase-like"/>
    <property type="match status" value="1"/>
</dbReference>
<evidence type="ECO:0000256" key="2">
    <source>
        <dbReference type="ARBA" id="ARBA00023125"/>
    </source>
</evidence>
<feature type="domain" description="HTH gntR-type" evidence="4">
    <location>
        <begin position="15"/>
        <end position="83"/>
    </location>
</feature>
<name>A0A4R3LN45_9BURK</name>
<dbReference type="Pfam" id="PF00392">
    <property type="entry name" value="GntR"/>
    <property type="match status" value="1"/>
</dbReference>
<dbReference type="AlphaFoldDB" id="A0A4R3LN45"/>
<keyword evidence="1" id="KW-0805">Transcription regulation</keyword>